<keyword evidence="4" id="KW-1185">Reference proteome</keyword>
<reference evidence="3" key="1">
    <citation type="submission" date="2023-02" db="EMBL/GenBank/DDBJ databases">
        <title>Identification and recombinant expression of a fungal hydrolase from Papiliotrema laurentii that hydrolyzes apple cutin and clears colloidal polyester polyurethane.</title>
        <authorList>
            <consortium name="DOE Joint Genome Institute"/>
            <person name="Roman V.A."/>
            <person name="Bojanowski C."/>
            <person name="Crable B.R."/>
            <person name="Wagner D.N."/>
            <person name="Hung C.S."/>
            <person name="Nadeau L.J."/>
            <person name="Schratz L."/>
            <person name="Haridas S."/>
            <person name="Pangilinan J."/>
            <person name="Lipzen A."/>
            <person name="Na H."/>
            <person name="Yan M."/>
            <person name="Ng V."/>
            <person name="Grigoriev I.V."/>
            <person name="Spatafora J.W."/>
            <person name="Barlow D."/>
            <person name="Biffinger J."/>
            <person name="Kelley-Loughnane N."/>
            <person name="Varaljay V.A."/>
            <person name="Crookes-Goodson W.J."/>
        </authorList>
    </citation>
    <scope>NUCLEOTIDE SEQUENCE</scope>
    <source>
        <strain evidence="3">5307AH</strain>
    </source>
</reference>
<dbReference type="Pfam" id="PF25534">
    <property type="entry name" value="DUF7918"/>
    <property type="match status" value="1"/>
</dbReference>
<sequence>MAGSFSHLTDSSDPTFIPSTLLDCITARQRDELRSQRMKADEDSPFAGLEVCSSSWLSTYGEVYLETLDGQRLNEFEIPEEDAGKEQDIERAGRVKRCYLECPEDLSKSFRIKVRSDRSIFGPSRRSEDIQIAFFLDGRWVKATAVWAILPFEVACERMFSCEGGLYKEHALKFTQATTIEPSATSSQASKQKSVGQIEVTFDFGFAELTGGSGSPLVVDPVVGPLNEKIQKGAADRVISGSEGKPWTHTMQSYTFDYDDPVQRPGYTMIFKYHSRQMLMAKEIIEPPAPAPTKLGRSDIESSRKDSTIAETEKRFQALEAEVARLREQVGKQRERDRSPSTGPSHKRKKGNVVGNIIDLTEDDD</sequence>
<evidence type="ECO:0000313" key="3">
    <source>
        <dbReference type="EMBL" id="KAK1927546.1"/>
    </source>
</evidence>
<feature type="compositionally biased region" description="Basic and acidic residues" evidence="1">
    <location>
        <begin position="326"/>
        <end position="339"/>
    </location>
</feature>
<dbReference type="Proteomes" id="UP001182556">
    <property type="component" value="Unassembled WGS sequence"/>
</dbReference>
<feature type="region of interest" description="Disordered" evidence="1">
    <location>
        <begin position="287"/>
        <end position="311"/>
    </location>
</feature>
<accession>A0AAD9L8V1</accession>
<dbReference type="EMBL" id="JAODAN010000001">
    <property type="protein sequence ID" value="KAK1927546.1"/>
    <property type="molecule type" value="Genomic_DNA"/>
</dbReference>
<feature type="compositionally biased region" description="Basic and acidic residues" evidence="1">
    <location>
        <begin position="296"/>
        <end position="311"/>
    </location>
</feature>
<evidence type="ECO:0000259" key="2">
    <source>
        <dbReference type="Pfam" id="PF25534"/>
    </source>
</evidence>
<proteinExistence type="predicted"/>
<evidence type="ECO:0000313" key="4">
    <source>
        <dbReference type="Proteomes" id="UP001182556"/>
    </source>
</evidence>
<dbReference type="AlphaFoldDB" id="A0AAD9L8V1"/>
<evidence type="ECO:0000256" key="1">
    <source>
        <dbReference type="SAM" id="MobiDB-lite"/>
    </source>
</evidence>
<feature type="domain" description="DUF7918" evidence="2">
    <location>
        <begin position="68"/>
        <end position="286"/>
    </location>
</feature>
<dbReference type="PANTHER" id="PTHR36223">
    <property type="entry name" value="BETA-LACTAMASE-TYPE TRANSPEPTIDASE FOLD DOMAIN CONTAINING PROTEIN"/>
    <property type="match status" value="1"/>
</dbReference>
<comment type="caution">
    <text evidence="3">The sequence shown here is derived from an EMBL/GenBank/DDBJ whole genome shotgun (WGS) entry which is preliminary data.</text>
</comment>
<dbReference type="InterPro" id="IPR057678">
    <property type="entry name" value="DUF7918"/>
</dbReference>
<name>A0AAD9L8V1_PAPLA</name>
<protein>
    <recommendedName>
        <fullName evidence="2">DUF7918 domain-containing protein</fullName>
    </recommendedName>
</protein>
<organism evidence="3 4">
    <name type="scientific">Papiliotrema laurentii</name>
    <name type="common">Cryptococcus laurentii</name>
    <dbReference type="NCBI Taxonomy" id="5418"/>
    <lineage>
        <taxon>Eukaryota</taxon>
        <taxon>Fungi</taxon>
        <taxon>Dikarya</taxon>
        <taxon>Basidiomycota</taxon>
        <taxon>Agaricomycotina</taxon>
        <taxon>Tremellomycetes</taxon>
        <taxon>Tremellales</taxon>
        <taxon>Rhynchogastremaceae</taxon>
        <taxon>Papiliotrema</taxon>
    </lineage>
</organism>
<feature type="region of interest" description="Disordered" evidence="1">
    <location>
        <begin position="326"/>
        <end position="365"/>
    </location>
</feature>
<gene>
    <name evidence="3" type="ORF">DB88DRAFT_507625</name>
</gene>
<dbReference type="PANTHER" id="PTHR36223:SF1">
    <property type="entry name" value="TRANSCRIPTION ELONGATION FACTOR EAF N-TERMINAL DOMAIN-CONTAINING PROTEIN"/>
    <property type="match status" value="1"/>
</dbReference>